<name>A0ABV8HN92_9ACTN</name>
<evidence type="ECO:0000313" key="3">
    <source>
        <dbReference type="Proteomes" id="UP001595765"/>
    </source>
</evidence>
<dbReference type="InterPro" id="IPR007278">
    <property type="entry name" value="DUF397"/>
</dbReference>
<protein>
    <submittedName>
        <fullName evidence="2">DUF397 domain-containing protein</fullName>
    </submittedName>
</protein>
<organism evidence="2 3">
    <name type="scientific">Streptomyces polygonati</name>
    <dbReference type="NCBI Taxonomy" id="1617087"/>
    <lineage>
        <taxon>Bacteria</taxon>
        <taxon>Bacillati</taxon>
        <taxon>Actinomycetota</taxon>
        <taxon>Actinomycetes</taxon>
        <taxon>Kitasatosporales</taxon>
        <taxon>Streptomycetaceae</taxon>
        <taxon>Streptomyces</taxon>
    </lineage>
</organism>
<evidence type="ECO:0000259" key="1">
    <source>
        <dbReference type="Pfam" id="PF04149"/>
    </source>
</evidence>
<feature type="domain" description="DUF397" evidence="1">
    <location>
        <begin position="48"/>
        <end position="99"/>
    </location>
</feature>
<comment type="caution">
    <text evidence="2">The sequence shown here is derived from an EMBL/GenBank/DDBJ whole genome shotgun (WGS) entry which is preliminary data.</text>
</comment>
<dbReference type="Pfam" id="PF04149">
    <property type="entry name" value="DUF397"/>
    <property type="match status" value="1"/>
</dbReference>
<accession>A0ABV8HN92</accession>
<dbReference type="RefSeq" id="WP_386430572.1">
    <property type="nucleotide sequence ID" value="NZ_JBHSBB010000013.1"/>
</dbReference>
<dbReference type="Proteomes" id="UP001595765">
    <property type="component" value="Unassembled WGS sequence"/>
</dbReference>
<keyword evidence="3" id="KW-1185">Reference proteome</keyword>
<gene>
    <name evidence="2" type="ORF">ACFO3J_18625</name>
</gene>
<evidence type="ECO:0000313" key="2">
    <source>
        <dbReference type="EMBL" id="MFC4033480.1"/>
    </source>
</evidence>
<reference evidence="3" key="1">
    <citation type="journal article" date="2019" name="Int. J. Syst. Evol. Microbiol.">
        <title>The Global Catalogue of Microorganisms (GCM) 10K type strain sequencing project: providing services to taxonomists for standard genome sequencing and annotation.</title>
        <authorList>
            <consortium name="The Broad Institute Genomics Platform"/>
            <consortium name="The Broad Institute Genome Sequencing Center for Infectious Disease"/>
            <person name="Wu L."/>
            <person name="Ma J."/>
        </authorList>
    </citation>
    <scope>NUCLEOTIDE SEQUENCE [LARGE SCALE GENOMIC DNA]</scope>
    <source>
        <strain evidence="3">CGMCC 4.7237</strain>
    </source>
</reference>
<sequence>MPPHLHLQTARLIIVAVTRRGLMAGQRGSAGRDERLMGEDGIAASAVVWRKSSHSNHQSACVEVGDFGHETVGLRDSKDPEGAVLTFSRSQLRSFIAAVVAGEFTGDR</sequence>
<proteinExistence type="predicted"/>
<dbReference type="EMBL" id="JBHSBB010000013">
    <property type="protein sequence ID" value="MFC4033480.1"/>
    <property type="molecule type" value="Genomic_DNA"/>
</dbReference>